<comment type="caution">
    <text evidence="5">The sequence shown here is derived from an EMBL/GenBank/DDBJ whole genome shotgun (WGS) entry which is preliminary data.</text>
</comment>
<evidence type="ECO:0000313" key="3">
    <source>
        <dbReference type="EMBL" id="OMJ07765.1"/>
    </source>
</evidence>
<reference evidence="5 6" key="1">
    <citation type="submission" date="2017-01" db="EMBL/GenBank/DDBJ databases">
        <authorList>
            <person name="Mah S.A."/>
            <person name="Swanson W.J."/>
            <person name="Moy G.W."/>
            <person name="Vacquier V.D."/>
        </authorList>
    </citation>
    <scope>NUCLEOTIDE SEQUENCE [LARGE SCALE GENOMIC DNA]</scope>
    <source>
        <strain evidence="5 6">GSMNP</strain>
    </source>
</reference>
<dbReference type="OrthoDB" id="5687734at2759"/>
<accession>A0A1R1Y9L5</accession>
<dbReference type="EMBL" id="LSSN01000508">
    <property type="protein sequence ID" value="OMJ23612.1"/>
    <property type="molecule type" value="Genomic_DNA"/>
</dbReference>
<dbReference type="Proteomes" id="UP000187283">
    <property type="component" value="Unassembled WGS sequence"/>
</dbReference>
<evidence type="ECO:0000256" key="1">
    <source>
        <dbReference type="SAM" id="MobiDB-lite"/>
    </source>
</evidence>
<dbReference type="AlphaFoldDB" id="A0A1R1Y9L5"/>
<dbReference type="EMBL" id="LSSN01004992">
    <property type="protein sequence ID" value="OMJ10464.1"/>
    <property type="molecule type" value="Genomic_DNA"/>
</dbReference>
<sequence>MVNSSKVKTALLVAVSSSAVFSVTGQITGIDQLINSASASFGQFQEDASQFISSLSASQPQEFSRFVDALGSSAPAPPSFFNPENISSFFAAIPSDVAAFGASAVSSAAPSTTSISDGAIIQDENGSSVAVVFNTQTFVQPVVQIADVSSTGSDAGASSTDVIMTTINEIPGSNSTSTVTPSTTSTLFVTGTDVTEGISTLPTLIVSGTQTISTQTDSSDDSDSSSSSSSSSSFSTRNSSNNTASIDFSLTDSFSAGSRSVSALKSTLLFVVAVPMIAYIL</sequence>
<protein>
    <submittedName>
        <fullName evidence="5">Uncharacterized protein</fullName>
    </submittedName>
</protein>
<evidence type="ECO:0000313" key="5">
    <source>
        <dbReference type="EMBL" id="OMJ23612.1"/>
    </source>
</evidence>
<keyword evidence="6" id="KW-1185">Reference proteome</keyword>
<evidence type="ECO:0000313" key="6">
    <source>
        <dbReference type="Proteomes" id="UP000187283"/>
    </source>
</evidence>
<feature type="region of interest" description="Disordered" evidence="1">
    <location>
        <begin position="211"/>
        <end position="240"/>
    </location>
</feature>
<keyword evidence="2" id="KW-0732">Signal</keyword>
<gene>
    <name evidence="4" type="ORF">AYI70_g10316</name>
    <name evidence="3" type="ORF">AYI70_g11975</name>
    <name evidence="5" type="ORF">AYI70_g2160</name>
</gene>
<feature type="chain" id="PRO_5015069066" evidence="2">
    <location>
        <begin position="26"/>
        <end position="281"/>
    </location>
</feature>
<evidence type="ECO:0000313" key="4">
    <source>
        <dbReference type="EMBL" id="OMJ10464.1"/>
    </source>
</evidence>
<evidence type="ECO:0000256" key="2">
    <source>
        <dbReference type="SAM" id="SignalP"/>
    </source>
</evidence>
<dbReference type="EMBL" id="LSSN01005973">
    <property type="protein sequence ID" value="OMJ07765.1"/>
    <property type="molecule type" value="Genomic_DNA"/>
</dbReference>
<proteinExistence type="predicted"/>
<feature type="signal peptide" evidence="2">
    <location>
        <begin position="1"/>
        <end position="25"/>
    </location>
</feature>
<organism evidence="5 6">
    <name type="scientific">Smittium culicis</name>
    <dbReference type="NCBI Taxonomy" id="133412"/>
    <lineage>
        <taxon>Eukaryota</taxon>
        <taxon>Fungi</taxon>
        <taxon>Fungi incertae sedis</taxon>
        <taxon>Zoopagomycota</taxon>
        <taxon>Kickxellomycotina</taxon>
        <taxon>Harpellomycetes</taxon>
        <taxon>Harpellales</taxon>
        <taxon>Legeriomycetaceae</taxon>
        <taxon>Smittium</taxon>
    </lineage>
</organism>
<name>A0A1R1Y9L5_9FUNG</name>
<feature type="compositionally biased region" description="Low complexity" evidence="1">
    <location>
        <begin position="224"/>
        <end position="240"/>
    </location>
</feature>